<keyword evidence="11 13" id="KW-0472">Membrane</keyword>
<comment type="caution">
    <text evidence="16">The sequence shown here is derived from an EMBL/GenBank/DDBJ whole genome shotgun (WGS) entry which is preliminary data.</text>
</comment>
<sequence length="729" mass="80118">MYSSNEEDTAEQKGLDTNLSKSGQKVLNNPRKMSKIPHFMKSESFYSKITTYKPDGSLHEVSRCGWVEVKKQSTFVFSTWKAREVVVCGPIMVLCQSSDDGENPVPAASVKKQAIVLKLCPHSFGSLEGRRSISAVAISHLGPLVVQDAKVEILVGGESQRPFCFRVLSHMWTKNGTTMYTPQITTEKRQEFTLAVRSEQELQHWVAFLNEKIFDAKSMTDIDKDVLIPFTRSHAQSVTQPSRQSLFSATTGSSAERSSPRSAACSNEEECNVEEVQATRSAPRRKASVTFMNLATGESTANGANRFGATSSVEPNTPVAAEQLQPGSSTAETDRRRERLTVVRRKTADKTPLGGPSSLTDQMKGDGAFTAEESEVPPADEAPKEAPPPLSMSARLVNSVNRRMMRIRGASHATLVGWIALVFALLAAAAIGHLQLSVAWSFCAYGLWLLVLWNVDGSVIAQPGHFVAIAVSAMVHASSQLTSWLPLLGLVFVSSCLYLSLVVPETKLNSHSRKKELMEVQMLVKAMTELPDWADKSSEMNRPTNLVWKFEWLNVGLCTTLECLWARSQSTIAEAAGAPCRESRALSLLGAGVVPTELELTNFDLGPQPPQILNVKIDRSIETAVVLDIEIKGELDTDLTLRVKPSTGPQGKVRLNCLSIHGVLRLEFDPLVELWPTFSALSYSFTEMPTITFQMDAFKLQVMSVPYISGFIESSITRLISRFFVLPAK</sequence>
<keyword evidence="7" id="KW-0106">Calcium</keyword>
<feature type="region of interest" description="Disordered" evidence="12">
    <location>
        <begin position="239"/>
        <end position="270"/>
    </location>
</feature>
<evidence type="ECO:0000256" key="2">
    <source>
        <dbReference type="ARBA" id="ARBA00006996"/>
    </source>
</evidence>
<evidence type="ECO:0000256" key="7">
    <source>
        <dbReference type="ARBA" id="ARBA00022837"/>
    </source>
</evidence>
<evidence type="ECO:0000256" key="6">
    <source>
        <dbReference type="ARBA" id="ARBA00022737"/>
    </source>
</evidence>
<dbReference type="PROSITE" id="PS51847">
    <property type="entry name" value="SMP"/>
    <property type="match status" value="1"/>
</dbReference>
<accession>A0AAE0BH75</accession>
<dbReference type="GO" id="GO:0046872">
    <property type="term" value="F:metal ion binding"/>
    <property type="evidence" value="ECO:0007669"/>
    <property type="project" value="UniProtKB-KW"/>
</dbReference>
<dbReference type="InterPro" id="IPR001849">
    <property type="entry name" value="PH_domain"/>
</dbReference>
<keyword evidence="8 13" id="KW-1133">Transmembrane helix</keyword>
<dbReference type="InterPro" id="IPR045050">
    <property type="entry name" value="Synaptotagmin_plant"/>
</dbReference>
<keyword evidence="17" id="KW-1185">Reference proteome</keyword>
<proteinExistence type="inferred from homology"/>
<evidence type="ECO:0000256" key="10">
    <source>
        <dbReference type="ARBA" id="ARBA00023121"/>
    </source>
</evidence>
<name>A0AAE0BH75_9CHLO</name>
<dbReference type="Pfam" id="PF17047">
    <property type="entry name" value="SMP_LBD"/>
    <property type="match status" value="1"/>
</dbReference>
<dbReference type="AlphaFoldDB" id="A0AAE0BH75"/>
<evidence type="ECO:0000256" key="8">
    <source>
        <dbReference type="ARBA" id="ARBA00022989"/>
    </source>
</evidence>
<dbReference type="GO" id="GO:0008289">
    <property type="term" value="F:lipid binding"/>
    <property type="evidence" value="ECO:0007669"/>
    <property type="project" value="UniProtKB-KW"/>
</dbReference>
<dbReference type="Gene3D" id="2.30.29.30">
    <property type="entry name" value="Pleckstrin-homology domain (PH domain)/Phosphotyrosine-binding domain (PTB)"/>
    <property type="match status" value="1"/>
</dbReference>
<feature type="domain" description="PH" evidence="14">
    <location>
        <begin position="60"/>
        <end position="214"/>
    </location>
</feature>
<evidence type="ECO:0000256" key="13">
    <source>
        <dbReference type="SAM" id="Phobius"/>
    </source>
</evidence>
<feature type="compositionally biased region" description="Polar residues" evidence="12">
    <location>
        <begin position="15"/>
        <end position="27"/>
    </location>
</feature>
<evidence type="ECO:0000259" key="14">
    <source>
        <dbReference type="PROSITE" id="PS50003"/>
    </source>
</evidence>
<evidence type="ECO:0000256" key="3">
    <source>
        <dbReference type="ARBA" id="ARBA00022448"/>
    </source>
</evidence>
<feature type="transmembrane region" description="Helical" evidence="13">
    <location>
        <begin position="437"/>
        <end position="453"/>
    </location>
</feature>
<feature type="compositionally biased region" description="Basic and acidic residues" evidence="12">
    <location>
        <begin position="332"/>
        <end position="349"/>
    </location>
</feature>
<keyword evidence="6" id="KW-0677">Repeat</keyword>
<dbReference type="InterPro" id="IPR031468">
    <property type="entry name" value="SMP_LBD"/>
</dbReference>
<dbReference type="InterPro" id="IPR011993">
    <property type="entry name" value="PH-like_dom_sf"/>
</dbReference>
<evidence type="ECO:0000313" key="16">
    <source>
        <dbReference type="EMBL" id="KAK3236506.1"/>
    </source>
</evidence>
<dbReference type="InterPro" id="IPR039010">
    <property type="entry name" value="Synaptotagmin_SMP"/>
</dbReference>
<organism evidence="16 17">
    <name type="scientific">Cymbomonas tetramitiformis</name>
    <dbReference type="NCBI Taxonomy" id="36881"/>
    <lineage>
        <taxon>Eukaryota</taxon>
        <taxon>Viridiplantae</taxon>
        <taxon>Chlorophyta</taxon>
        <taxon>Pyramimonadophyceae</taxon>
        <taxon>Pyramimonadales</taxon>
        <taxon>Pyramimonadaceae</taxon>
        <taxon>Cymbomonas</taxon>
    </lineage>
</organism>
<keyword evidence="5" id="KW-0479">Metal-binding</keyword>
<protein>
    <recommendedName>
        <fullName evidence="18">SMP-LTD domain-containing protein</fullName>
    </recommendedName>
</protein>
<feature type="region of interest" description="Disordered" evidence="12">
    <location>
        <begin position="297"/>
        <end position="392"/>
    </location>
</feature>
<evidence type="ECO:0000256" key="1">
    <source>
        <dbReference type="ARBA" id="ARBA00004167"/>
    </source>
</evidence>
<dbReference type="Pfam" id="PF00169">
    <property type="entry name" value="PH"/>
    <property type="match status" value="1"/>
</dbReference>
<dbReference type="GO" id="GO:0006869">
    <property type="term" value="P:lipid transport"/>
    <property type="evidence" value="ECO:0007669"/>
    <property type="project" value="UniProtKB-KW"/>
</dbReference>
<dbReference type="SMART" id="SM00233">
    <property type="entry name" value="PH"/>
    <property type="match status" value="1"/>
</dbReference>
<feature type="region of interest" description="Disordered" evidence="12">
    <location>
        <begin position="1"/>
        <end position="33"/>
    </location>
</feature>
<keyword evidence="9" id="KW-0445">Lipid transport</keyword>
<feature type="compositionally biased region" description="Low complexity" evidence="12">
    <location>
        <begin position="253"/>
        <end position="266"/>
    </location>
</feature>
<dbReference type="PROSITE" id="PS50003">
    <property type="entry name" value="PH_DOMAIN"/>
    <property type="match status" value="1"/>
</dbReference>
<feature type="non-terminal residue" evidence="16">
    <location>
        <position position="729"/>
    </location>
</feature>
<dbReference type="PANTHER" id="PTHR10774">
    <property type="entry name" value="EXTENDED SYNAPTOTAGMIN-RELATED"/>
    <property type="match status" value="1"/>
</dbReference>
<evidence type="ECO:0000256" key="9">
    <source>
        <dbReference type="ARBA" id="ARBA00023055"/>
    </source>
</evidence>
<comment type="subcellular location">
    <subcellularLocation>
        <location evidence="1">Membrane</location>
        <topology evidence="1">Single-pass membrane protein</topology>
    </subcellularLocation>
</comment>
<feature type="transmembrane region" description="Helical" evidence="13">
    <location>
        <begin position="484"/>
        <end position="504"/>
    </location>
</feature>
<evidence type="ECO:0000256" key="4">
    <source>
        <dbReference type="ARBA" id="ARBA00022692"/>
    </source>
</evidence>
<feature type="compositionally biased region" description="Polar residues" evidence="12">
    <location>
        <begin position="297"/>
        <end position="315"/>
    </location>
</feature>
<gene>
    <name evidence="16" type="ORF">CYMTET_53359</name>
</gene>
<dbReference type="EMBL" id="LGRX02035007">
    <property type="protein sequence ID" value="KAK3236506.1"/>
    <property type="molecule type" value="Genomic_DNA"/>
</dbReference>
<evidence type="ECO:0000313" key="17">
    <source>
        <dbReference type="Proteomes" id="UP001190700"/>
    </source>
</evidence>
<dbReference type="GO" id="GO:0016020">
    <property type="term" value="C:membrane"/>
    <property type="evidence" value="ECO:0007669"/>
    <property type="project" value="UniProtKB-SubCell"/>
</dbReference>
<keyword evidence="4 13" id="KW-0812">Transmembrane</keyword>
<dbReference type="Proteomes" id="UP001190700">
    <property type="component" value="Unassembled WGS sequence"/>
</dbReference>
<evidence type="ECO:0000256" key="11">
    <source>
        <dbReference type="ARBA" id="ARBA00023136"/>
    </source>
</evidence>
<dbReference type="GO" id="GO:0005783">
    <property type="term" value="C:endoplasmic reticulum"/>
    <property type="evidence" value="ECO:0007669"/>
    <property type="project" value="TreeGrafter"/>
</dbReference>
<dbReference type="SUPFAM" id="SSF50729">
    <property type="entry name" value="PH domain-like"/>
    <property type="match status" value="1"/>
</dbReference>
<comment type="similarity">
    <text evidence="2">Belongs to the synaptotagmin family.</text>
</comment>
<evidence type="ECO:0000256" key="5">
    <source>
        <dbReference type="ARBA" id="ARBA00022723"/>
    </source>
</evidence>
<keyword evidence="10" id="KW-0446">Lipid-binding</keyword>
<feature type="domain" description="SMP-LTD" evidence="15">
    <location>
        <begin position="546"/>
        <end position="729"/>
    </location>
</feature>
<feature type="compositionally biased region" description="Polar residues" evidence="12">
    <location>
        <begin position="239"/>
        <end position="252"/>
    </location>
</feature>
<evidence type="ECO:0008006" key="18">
    <source>
        <dbReference type="Google" id="ProtNLM"/>
    </source>
</evidence>
<keyword evidence="3" id="KW-0813">Transport</keyword>
<evidence type="ECO:0000259" key="15">
    <source>
        <dbReference type="PROSITE" id="PS51847"/>
    </source>
</evidence>
<evidence type="ECO:0000256" key="12">
    <source>
        <dbReference type="SAM" id="MobiDB-lite"/>
    </source>
</evidence>
<dbReference type="PANTHER" id="PTHR10774:SF190">
    <property type="entry name" value="C2 CALCIUM_LIPID-BINDING ENDONUCLEASE_EXONUCLEASE_PHOSPHATASE-RELATED"/>
    <property type="match status" value="1"/>
</dbReference>
<reference evidence="16 17" key="1">
    <citation type="journal article" date="2015" name="Genome Biol. Evol.">
        <title>Comparative Genomics of a Bacterivorous Green Alga Reveals Evolutionary Causalities and Consequences of Phago-Mixotrophic Mode of Nutrition.</title>
        <authorList>
            <person name="Burns J.A."/>
            <person name="Paasch A."/>
            <person name="Narechania A."/>
            <person name="Kim E."/>
        </authorList>
    </citation>
    <scope>NUCLEOTIDE SEQUENCE [LARGE SCALE GENOMIC DNA]</scope>
    <source>
        <strain evidence="16 17">PLY_AMNH</strain>
    </source>
</reference>
<feature type="transmembrane region" description="Helical" evidence="13">
    <location>
        <begin position="412"/>
        <end position="431"/>
    </location>
</feature>